<protein>
    <submittedName>
        <fullName evidence="1">Kinase</fullName>
    </submittedName>
</protein>
<dbReference type="Proteomes" id="UP001064027">
    <property type="component" value="Chromosome"/>
</dbReference>
<organism evidence="1 2">
    <name type="scientific">Rossellomorea vietnamensis</name>
    <dbReference type="NCBI Taxonomy" id="218284"/>
    <lineage>
        <taxon>Bacteria</taxon>
        <taxon>Bacillati</taxon>
        <taxon>Bacillota</taxon>
        <taxon>Bacilli</taxon>
        <taxon>Bacillales</taxon>
        <taxon>Bacillaceae</taxon>
        <taxon>Rossellomorea</taxon>
    </lineage>
</organism>
<keyword evidence="1" id="KW-0808">Transferase</keyword>
<sequence length="196" mass="23869">MNSYMDLLRNMGAQHDDSRFLLGIDGLSRSGKTTVVQQLRFALEKEDRPFQIFHLDDFIVERARRYYTGSEEWHEYFHLQWDVDWLSNHFFKKLKRVEQVTLPFYDGAKDNHEKRTIPLPKEGLIIIEGVFLQREEWKHFFDKIIYLDCPRETRFNRESNETKKNRSKFENRYWKAEDYYINRYHPAESADIMITS</sequence>
<evidence type="ECO:0000313" key="2">
    <source>
        <dbReference type="Proteomes" id="UP001064027"/>
    </source>
</evidence>
<reference evidence="1" key="1">
    <citation type="submission" date="2022-09" db="EMBL/GenBank/DDBJ databases">
        <title>Complete genome sequence of Rossellomorea vietnamensis strain RL-WG62, a newly isolated PGPR with the potential for plant salinity stress alleviation.</title>
        <authorList>
            <person name="Ren L."/>
            <person name="Wang G."/>
            <person name="Hu H."/>
        </authorList>
    </citation>
    <scope>NUCLEOTIDE SEQUENCE</scope>
    <source>
        <strain evidence="1">RL-WG62</strain>
    </source>
</reference>
<dbReference type="EMBL" id="CP104558">
    <property type="protein sequence ID" value="UXH45166.1"/>
    <property type="molecule type" value="Genomic_DNA"/>
</dbReference>
<proteinExistence type="predicted"/>
<evidence type="ECO:0000313" key="1">
    <source>
        <dbReference type="EMBL" id="UXH45166.1"/>
    </source>
</evidence>
<accession>A0ACD4C9R7</accession>
<keyword evidence="1" id="KW-0418">Kinase</keyword>
<keyword evidence="2" id="KW-1185">Reference proteome</keyword>
<name>A0ACD4C9R7_9BACI</name>
<gene>
    <name evidence="1" type="ORF">N5C46_03605</name>
</gene>